<feature type="domain" description="NR LBD" evidence="10">
    <location>
        <begin position="108"/>
        <end position="361"/>
    </location>
</feature>
<evidence type="ECO:0000256" key="6">
    <source>
        <dbReference type="ARBA" id="ARBA00023163"/>
    </source>
</evidence>
<dbReference type="PANTHER" id="PTHR46011">
    <property type="entry name" value="NUCLEAR HORMONE RECEPTOR FAMILY MEMBER NHR-86-RELATED"/>
    <property type="match status" value="1"/>
</dbReference>
<feature type="domain" description="Nuclear receptor" evidence="9">
    <location>
        <begin position="14"/>
        <end position="91"/>
    </location>
</feature>
<dbReference type="SMART" id="SM00430">
    <property type="entry name" value="HOLI"/>
    <property type="match status" value="1"/>
</dbReference>
<keyword evidence="2" id="KW-0863">Zinc-finger</keyword>
<dbReference type="PANTHER" id="PTHR46011:SF6">
    <property type="entry name" value="HIGH ZINC ACTIVATED NUCLEAR RECEPTOR PROTEIN"/>
    <property type="match status" value="1"/>
</dbReference>
<dbReference type="AlphaFoldDB" id="A0AAV5TEW5"/>
<evidence type="ECO:0000256" key="8">
    <source>
        <dbReference type="ARBA" id="ARBA00023242"/>
    </source>
</evidence>
<evidence type="ECO:0000259" key="10">
    <source>
        <dbReference type="PROSITE" id="PS51843"/>
    </source>
</evidence>
<evidence type="ECO:0000256" key="4">
    <source>
        <dbReference type="ARBA" id="ARBA00023015"/>
    </source>
</evidence>
<proteinExistence type="predicted"/>
<dbReference type="InterPro" id="IPR000536">
    <property type="entry name" value="Nucl_hrmn_rcpt_lig-bd"/>
</dbReference>
<comment type="caution">
    <text evidence="11">The sequence shown here is derived from an EMBL/GenBank/DDBJ whole genome shotgun (WGS) entry which is preliminary data.</text>
</comment>
<dbReference type="PROSITE" id="PS51030">
    <property type="entry name" value="NUCLEAR_REC_DBD_2"/>
    <property type="match status" value="1"/>
</dbReference>
<dbReference type="PRINTS" id="PR00047">
    <property type="entry name" value="STROIDFINGER"/>
</dbReference>
<dbReference type="PROSITE" id="PS51843">
    <property type="entry name" value="NR_LBD"/>
    <property type="match status" value="1"/>
</dbReference>
<protein>
    <recommendedName>
        <fullName evidence="13">Nuclear receptor</fullName>
    </recommendedName>
</protein>
<dbReference type="Gene3D" id="3.30.50.10">
    <property type="entry name" value="Erythroid Transcription Factor GATA-1, subunit A"/>
    <property type="match status" value="1"/>
</dbReference>
<gene>
    <name evidence="11" type="ORF">PENTCL1PPCAC_14874</name>
</gene>
<dbReference type="GO" id="GO:0005634">
    <property type="term" value="C:nucleus"/>
    <property type="evidence" value="ECO:0007669"/>
    <property type="project" value="TreeGrafter"/>
</dbReference>
<keyword evidence="7" id="KW-0675">Receptor</keyword>
<evidence type="ECO:0000256" key="5">
    <source>
        <dbReference type="ARBA" id="ARBA00023125"/>
    </source>
</evidence>
<dbReference type="GO" id="GO:0003700">
    <property type="term" value="F:DNA-binding transcription factor activity"/>
    <property type="evidence" value="ECO:0007669"/>
    <property type="project" value="InterPro"/>
</dbReference>
<accession>A0AAV5TEW5</accession>
<evidence type="ECO:0000256" key="2">
    <source>
        <dbReference type="ARBA" id="ARBA00022771"/>
    </source>
</evidence>
<keyword evidence="5" id="KW-0238">DNA-binding</keyword>
<reference evidence="11" key="1">
    <citation type="submission" date="2023-10" db="EMBL/GenBank/DDBJ databases">
        <title>Genome assembly of Pristionchus species.</title>
        <authorList>
            <person name="Yoshida K."/>
            <person name="Sommer R.J."/>
        </authorList>
    </citation>
    <scope>NUCLEOTIDE SEQUENCE</scope>
    <source>
        <strain evidence="11">RS0144</strain>
    </source>
</reference>
<dbReference type="SMART" id="SM00399">
    <property type="entry name" value="ZnF_C4"/>
    <property type="match status" value="1"/>
</dbReference>
<keyword evidence="8" id="KW-0539">Nucleus</keyword>
<dbReference type="GO" id="GO:0043565">
    <property type="term" value="F:sequence-specific DNA binding"/>
    <property type="evidence" value="ECO:0007669"/>
    <property type="project" value="InterPro"/>
</dbReference>
<dbReference type="SUPFAM" id="SSF57716">
    <property type="entry name" value="Glucocorticoid receptor-like (DNA-binding domain)"/>
    <property type="match status" value="1"/>
</dbReference>
<evidence type="ECO:0000256" key="7">
    <source>
        <dbReference type="ARBA" id="ARBA00023170"/>
    </source>
</evidence>
<evidence type="ECO:0008006" key="13">
    <source>
        <dbReference type="Google" id="ProtNLM"/>
    </source>
</evidence>
<keyword evidence="6" id="KW-0804">Transcription</keyword>
<dbReference type="Pfam" id="PF00105">
    <property type="entry name" value="zf-C4"/>
    <property type="match status" value="1"/>
</dbReference>
<sequence>SIFPAMSSSESTSGQSCLVCGAASNYLHLGMDVCRACASFFKRAEAMGRKYPCRKADGNCIISKADGLLLCRGCRFDKCVAIGMAYEGPLRPRRNAQQPTLLQRMGTEYKALCERRRNQELKLARSFQGQRRAPHPTEEIYIAHVDSCYSIFYASGIETFEFFNNVFPAFEGLGTEDQVTIFKDYVGKFNMYECYERTRRIWGQAGGRYTMWSMVTCCDLQDGFDGDTSRFENTGFIASFVKSFATDQNAIFLPLFNRVELTEQEGYALMTLVMSETDTRTELSEAALQLLDQYRAEALEDLQVHYRKELGLDDFSRRLGNLMTLNHTIQECKSLFKVFFRFFATMFDTHITSNMMSEMLV</sequence>
<evidence type="ECO:0000256" key="1">
    <source>
        <dbReference type="ARBA" id="ARBA00022723"/>
    </source>
</evidence>
<dbReference type="Proteomes" id="UP001432027">
    <property type="component" value="Unassembled WGS sequence"/>
</dbReference>
<name>A0AAV5TEW5_9BILA</name>
<dbReference type="InterPro" id="IPR013088">
    <property type="entry name" value="Znf_NHR/GATA"/>
</dbReference>
<dbReference type="SUPFAM" id="SSF48508">
    <property type="entry name" value="Nuclear receptor ligand-binding domain"/>
    <property type="match status" value="1"/>
</dbReference>
<feature type="non-terminal residue" evidence="11">
    <location>
        <position position="1"/>
    </location>
</feature>
<keyword evidence="12" id="KW-1185">Reference proteome</keyword>
<evidence type="ECO:0000259" key="9">
    <source>
        <dbReference type="PROSITE" id="PS51030"/>
    </source>
</evidence>
<organism evidence="11 12">
    <name type="scientific">Pristionchus entomophagus</name>
    <dbReference type="NCBI Taxonomy" id="358040"/>
    <lineage>
        <taxon>Eukaryota</taxon>
        <taxon>Metazoa</taxon>
        <taxon>Ecdysozoa</taxon>
        <taxon>Nematoda</taxon>
        <taxon>Chromadorea</taxon>
        <taxon>Rhabditida</taxon>
        <taxon>Rhabditina</taxon>
        <taxon>Diplogasteromorpha</taxon>
        <taxon>Diplogasteroidea</taxon>
        <taxon>Neodiplogasteridae</taxon>
        <taxon>Pristionchus</taxon>
    </lineage>
</organism>
<dbReference type="EMBL" id="BTSX01000004">
    <property type="protein sequence ID" value="GMS92699.1"/>
    <property type="molecule type" value="Genomic_DNA"/>
</dbReference>
<dbReference type="Gene3D" id="1.10.565.10">
    <property type="entry name" value="Retinoid X Receptor"/>
    <property type="match status" value="1"/>
</dbReference>
<evidence type="ECO:0000313" key="12">
    <source>
        <dbReference type="Proteomes" id="UP001432027"/>
    </source>
</evidence>
<dbReference type="Pfam" id="PF00104">
    <property type="entry name" value="Hormone_recep"/>
    <property type="match status" value="1"/>
</dbReference>
<keyword evidence="1" id="KW-0479">Metal-binding</keyword>
<evidence type="ECO:0000256" key="3">
    <source>
        <dbReference type="ARBA" id="ARBA00022833"/>
    </source>
</evidence>
<dbReference type="InterPro" id="IPR001628">
    <property type="entry name" value="Znf_hrmn_rcpt"/>
</dbReference>
<keyword evidence="3" id="KW-0862">Zinc</keyword>
<keyword evidence="4" id="KW-0805">Transcription regulation</keyword>
<dbReference type="InterPro" id="IPR035500">
    <property type="entry name" value="NHR-like_dom_sf"/>
</dbReference>
<evidence type="ECO:0000313" key="11">
    <source>
        <dbReference type="EMBL" id="GMS92699.1"/>
    </source>
</evidence>
<dbReference type="GO" id="GO:0008270">
    <property type="term" value="F:zinc ion binding"/>
    <property type="evidence" value="ECO:0007669"/>
    <property type="project" value="UniProtKB-KW"/>
</dbReference>